<proteinExistence type="inferred from homology"/>
<keyword evidence="5" id="KW-0288">FMN</keyword>
<dbReference type="GO" id="GO:0016491">
    <property type="term" value="F:oxidoreductase activity"/>
    <property type="evidence" value="ECO:0007669"/>
    <property type="project" value="UniProtKB-KW"/>
</dbReference>
<evidence type="ECO:0000256" key="1">
    <source>
        <dbReference type="ARBA" id="ARBA00001917"/>
    </source>
</evidence>
<dbReference type="PANTHER" id="PTHR42917">
    <property type="entry name" value="2,4-DIENOYL-COA REDUCTASE"/>
    <property type="match status" value="1"/>
</dbReference>
<evidence type="ECO:0000256" key="6">
    <source>
        <dbReference type="ARBA" id="ARBA00022723"/>
    </source>
</evidence>
<evidence type="ECO:0000313" key="12">
    <source>
        <dbReference type="EMBL" id="SFL10390.1"/>
    </source>
</evidence>
<comment type="cofactor">
    <cofactor evidence="1">
        <name>FMN</name>
        <dbReference type="ChEBI" id="CHEBI:58210"/>
    </cofactor>
</comment>
<dbReference type="SUPFAM" id="SSF51395">
    <property type="entry name" value="FMN-linked oxidoreductases"/>
    <property type="match status" value="1"/>
</dbReference>
<evidence type="ECO:0000313" key="13">
    <source>
        <dbReference type="Proteomes" id="UP000199473"/>
    </source>
</evidence>
<dbReference type="GO" id="GO:0010181">
    <property type="term" value="F:FMN binding"/>
    <property type="evidence" value="ECO:0007669"/>
    <property type="project" value="InterPro"/>
</dbReference>
<keyword evidence="13" id="KW-1185">Reference proteome</keyword>
<dbReference type="Proteomes" id="UP000199473">
    <property type="component" value="Unassembled WGS sequence"/>
</dbReference>
<dbReference type="RefSeq" id="WP_092963163.1">
    <property type="nucleotide sequence ID" value="NZ_FOSQ01000020.1"/>
</dbReference>
<evidence type="ECO:0000256" key="3">
    <source>
        <dbReference type="ARBA" id="ARBA00011048"/>
    </source>
</evidence>
<comment type="cofactor">
    <cofactor evidence="2">
        <name>[4Fe-4S] cluster</name>
        <dbReference type="ChEBI" id="CHEBI:49883"/>
    </cofactor>
</comment>
<dbReference type="InterPro" id="IPR023753">
    <property type="entry name" value="FAD/NAD-binding_dom"/>
</dbReference>
<organism evidence="12 13">
    <name type="scientific">Falsiroseomonas stagni DSM 19981</name>
    <dbReference type="NCBI Taxonomy" id="1123062"/>
    <lineage>
        <taxon>Bacteria</taxon>
        <taxon>Pseudomonadati</taxon>
        <taxon>Pseudomonadota</taxon>
        <taxon>Alphaproteobacteria</taxon>
        <taxon>Acetobacterales</taxon>
        <taxon>Roseomonadaceae</taxon>
        <taxon>Falsiroseomonas</taxon>
    </lineage>
</organism>
<dbReference type="Gene3D" id="3.50.50.60">
    <property type="entry name" value="FAD/NAD(P)-binding domain"/>
    <property type="match status" value="1"/>
</dbReference>
<comment type="similarity">
    <text evidence="3">In the N-terminal section; belongs to the NADH:flavin oxidoreductase/NADH oxidase family.</text>
</comment>
<dbReference type="InterPro" id="IPR001155">
    <property type="entry name" value="OxRdtase_FMN_N"/>
</dbReference>
<dbReference type="PRINTS" id="PR00368">
    <property type="entry name" value="FADPNR"/>
</dbReference>
<evidence type="ECO:0000259" key="10">
    <source>
        <dbReference type="Pfam" id="PF00724"/>
    </source>
</evidence>
<dbReference type="PANTHER" id="PTHR42917:SF2">
    <property type="entry name" value="2,4-DIENOYL-COA REDUCTASE [(2E)-ENOYL-COA-PRODUCING]"/>
    <property type="match status" value="1"/>
</dbReference>
<evidence type="ECO:0000256" key="9">
    <source>
        <dbReference type="ARBA" id="ARBA00023014"/>
    </source>
</evidence>
<dbReference type="Pfam" id="PF00724">
    <property type="entry name" value="Oxidored_FMN"/>
    <property type="match status" value="1"/>
</dbReference>
<dbReference type="Gene3D" id="3.20.20.70">
    <property type="entry name" value="Aldolase class I"/>
    <property type="match status" value="1"/>
</dbReference>
<accession>A0A1I4EZ93</accession>
<evidence type="ECO:0000256" key="5">
    <source>
        <dbReference type="ARBA" id="ARBA00022643"/>
    </source>
</evidence>
<feature type="domain" description="NADH:flavin oxidoreductase/NADH oxidase N-terminal" evidence="10">
    <location>
        <begin position="9"/>
        <end position="336"/>
    </location>
</feature>
<feature type="domain" description="FAD/NAD(P)-binding" evidence="11">
    <location>
        <begin position="388"/>
        <end position="629"/>
    </location>
</feature>
<keyword evidence="4" id="KW-0285">Flavoprotein</keyword>
<dbReference type="Gene3D" id="3.40.50.720">
    <property type="entry name" value="NAD(P)-binding Rossmann-like Domain"/>
    <property type="match status" value="1"/>
</dbReference>
<evidence type="ECO:0000256" key="8">
    <source>
        <dbReference type="ARBA" id="ARBA00023004"/>
    </source>
</evidence>
<protein>
    <submittedName>
        <fullName evidence="12">2,4-dienoyl-CoA reductase</fullName>
    </submittedName>
</protein>
<dbReference type="InterPro" id="IPR051793">
    <property type="entry name" value="NADH:flavin_oxidoreductase"/>
</dbReference>
<evidence type="ECO:0000256" key="2">
    <source>
        <dbReference type="ARBA" id="ARBA00001966"/>
    </source>
</evidence>
<dbReference type="InterPro" id="IPR036188">
    <property type="entry name" value="FAD/NAD-bd_sf"/>
</dbReference>
<name>A0A1I4EZ93_9PROT</name>
<dbReference type="GO" id="GO:0051536">
    <property type="term" value="F:iron-sulfur cluster binding"/>
    <property type="evidence" value="ECO:0007669"/>
    <property type="project" value="UniProtKB-KW"/>
</dbReference>
<dbReference type="EMBL" id="FOSQ01000020">
    <property type="protein sequence ID" value="SFL10390.1"/>
    <property type="molecule type" value="Genomic_DNA"/>
</dbReference>
<gene>
    <name evidence="12" type="ORF">SAMN02745775_12025</name>
</gene>
<dbReference type="Pfam" id="PF07992">
    <property type="entry name" value="Pyr_redox_2"/>
    <property type="match status" value="1"/>
</dbReference>
<keyword evidence="7" id="KW-0560">Oxidoreductase</keyword>
<dbReference type="STRING" id="1123062.SAMN02745775_12025"/>
<dbReference type="AlphaFoldDB" id="A0A1I4EZ93"/>
<dbReference type="OrthoDB" id="9804454at2"/>
<dbReference type="InterPro" id="IPR013785">
    <property type="entry name" value="Aldolase_TIM"/>
</dbReference>
<evidence type="ECO:0000259" key="11">
    <source>
        <dbReference type="Pfam" id="PF07992"/>
    </source>
</evidence>
<keyword evidence="9" id="KW-0411">Iron-sulfur</keyword>
<keyword evidence="6" id="KW-0479">Metal-binding</keyword>
<keyword evidence="8" id="KW-0408">Iron</keyword>
<dbReference type="GO" id="GO:0046872">
    <property type="term" value="F:metal ion binding"/>
    <property type="evidence" value="ECO:0007669"/>
    <property type="project" value="UniProtKB-KW"/>
</dbReference>
<reference evidence="12 13" key="1">
    <citation type="submission" date="2016-10" db="EMBL/GenBank/DDBJ databases">
        <authorList>
            <person name="de Groot N.N."/>
        </authorList>
    </citation>
    <scope>NUCLEOTIDE SEQUENCE [LARGE SCALE GENOMIC DNA]</scope>
    <source>
        <strain evidence="12 13">DSM 19981</strain>
    </source>
</reference>
<evidence type="ECO:0000256" key="4">
    <source>
        <dbReference type="ARBA" id="ARBA00022630"/>
    </source>
</evidence>
<dbReference type="SUPFAM" id="SSF51971">
    <property type="entry name" value="Nucleotide-binding domain"/>
    <property type="match status" value="1"/>
</dbReference>
<sequence length="668" mass="72741">MNATPYPTLFSPMRLGPKVARNRTWMSAHATLLVKDHVFTDEHVAYYAERAKHGVAVITMECMAVHETSLPYRGKALSYDPRMVPQYRKIADAVHEHGALLLAQPWHRGRETNSVASGHPVWAPSAVPCAVYREMPHVMTVQDIDAIREGYRLSARHAREGGLDGVEVHSMAHGYLLNQFLSPATNHRDDAFGGSLENRLRLVMEIIQATREECGADMIVGVRINSDDGHEGGLRPDDWAEIAARMTASGLVDYVSCSHGTYLNRMLIYPTSPESHGFQMAATRKVKQAVDKPVVGVGRIVTPAEAEKHLAAGDCDFVAMARALIADPEWVAKAQRAEAEDIRPCVGANWCMSSIFAQAPIACIHNPAAGQERELGAGTLKRAERPRKVAVVGGGPGGMRAALTARQRGHEVTLFERGHELGGQVRLWSRAPSRTELAGVADWLEGQIVKAGVQIRTQTIATEDMLLADGYDSIVIATGSKGLRHGWTPLRPEKWNGAPVPGTDQPHVLSYMEALRDRIAPGQRALIYDGLGGRQAVVTAEYLASQGAQVEFVTWLGQPAPDLAASRDWGKTYGMLKRMGMRFATDLELVAIEGPTVRLRDVYTKEDVVREGIDTVVLALGAEAQDGLFHALAPRRAQGLDLRLIGDALAPRRADSAIKEGEAAGRAI</sequence>
<evidence type="ECO:0000256" key="7">
    <source>
        <dbReference type="ARBA" id="ARBA00023002"/>
    </source>
</evidence>